<dbReference type="EMBL" id="PGUV01000011">
    <property type="protein sequence ID" value="PLS06301.1"/>
    <property type="molecule type" value="Genomic_DNA"/>
</dbReference>
<comment type="caution">
    <text evidence="2">The sequence shown here is derived from an EMBL/GenBank/DDBJ whole genome shotgun (WGS) entry which is preliminary data.</text>
</comment>
<feature type="compositionally biased region" description="Low complexity" evidence="1">
    <location>
        <begin position="64"/>
        <end position="98"/>
    </location>
</feature>
<dbReference type="GeneID" id="50134273"/>
<evidence type="ECO:0000256" key="1">
    <source>
        <dbReference type="SAM" id="MobiDB-lite"/>
    </source>
</evidence>
<dbReference type="Proteomes" id="UP000234803">
    <property type="component" value="Unassembled WGS sequence"/>
</dbReference>
<feature type="compositionally biased region" description="Polar residues" evidence="1">
    <location>
        <begin position="39"/>
        <end position="52"/>
    </location>
</feature>
<dbReference type="AlphaFoldDB" id="A0A9Q4EM32"/>
<dbReference type="KEGG" id="bht:DIC78_05080"/>
<accession>A0A9Q4EM32</accession>
<sequence>MFNQRKGISPTALVIGSTVLVAALSPQIRQKISGFITGQMSNRNSQNKSFDVSNVGDMMKQAFGGNNQDQSQNRQQNGRQHQHAGQQQSHPQQHQSQSKHNRQTDTTTARNRQQQYAEPIHFEQSAMNVMDDNTVMEMLEDLEPGR</sequence>
<proteinExistence type="predicted"/>
<reference evidence="2" key="2">
    <citation type="submission" date="2022-02" db="EMBL/GenBank/DDBJ databases">
        <title>Crop Bioprotection Bacillus Genome Sequencing.</title>
        <authorList>
            <person name="Dunlap C."/>
        </authorList>
    </citation>
    <scope>NUCLEOTIDE SEQUENCE</scope>
    <source>
        <strain evidence="2">EC49O2N-C10</strain>
    </source>
</reference>
<protein>
    <submittedName>
        <fullName evidence="2">Uncharacterized protein</fullName>
    </submittedName>
</protein>
<organism evidence="2 5">
    <name type="scientific">Bacillus halotolerans</name>
    <dbReference type="NCBI Taxonomy" id="260554"/>
    <lineage>
        <taxon>Bacteria</taxon>
        <taxon>Bacillati</taxon>
        <taxon>Bacillota</taxon>
        <taxon>Bacilli</taxon>
        <taxon>Bacillales</taxon>
        <taxon>Bacillaceae</taxon>
        <taxon>Bacillus</taxon>
    </lineage>
</organism>
<dbReference type="RefSeq" id="WP_024120702.1">
    <property type="nucleotide sequence ID" value="NZ_ASJT01000027.1"/>
</dbReference>
<evidence type="ECO:0000313" key="4">
    <source>
        <dbReference type="Proteomes" id="UP000234803"/>
    </source>
</evidence>
<evidence type="ECO:0000313" key="5">
    <source>
        <dbReference type="Proteomes" id="UP001073053"/>
    </source>
</evidence>
<dbReference type="EMBL" id="JALAWA010000016">
    <property type="protein sequence ID" value="MCY9186797.1"/>
    <property type="molecule type" value="Genomic_DNA"/>
</dbReference>
<gene>
    <name evidence="3" type="ORF">CUU63_14675</name>
    <name evidence="2" type="ORF">MOF03_19515</name>
</gene>
<dbReference type="Proteomes" id="UP001073053">
    <property type="component" value="Unassembled WGS sequence"/>
</dbReference>
<reference evidence="3 4" key="1">
    <citation type="submission" date="2017-12" db="EMBL/GenBank/DDBJ databases">
        <title>Comparative Functional Genomics of Dry Heat Resistant strains isolated from the Viking Spacecraft.</title>
        <authorList>
            <person name="Seuylemezian A."/>
            <person name="Cooper K."/>
            <person name="Vaishampayan P."/>
        </authorList>
    </citation>
    <scope>NUCLEOTIDE SEQUENCE [LARGE SCALE GENOMIC DNA]</scope>
    <source>
        <strain evidence="3 4">V48-19</strain>
    </source>
</reference>
<feature type="region of interest" description="Disordered" evidence="1">
    <location>
        <begin position="39"/>
        <end position="112"/>
    </location>
</feature>
<name>A0A9Q4EM32_9BACI</name>
<evidence type="ECO:0000313" key="3">
    <source>
        <dbReference type="EMBL" id="PLS06301.1"/>
    </source>
</evidence>
<evidence type="ECO:0000313" key="2">
    <source>
        <dbReference type="EMBL" id="MCY9186797.1"/>
    </source>
</evidence>